<dbReference type="Gene3D" id="2.60.200.40">
    <property type="match status" value="1"/>
</dbReference>
<keyword evidence="1" id="KW-0808">Transferase</keyword>
<evidence type="ECO:0000313" key="6">
    <source>
        <dbReference type="EMBL" id="CAH2350799.1"/>
    </source>
</evidence>
<dbReference type="InterPro" id="IPR001206">
    <property type="entry name" value="Diacylglycerol_kinase_cat_dom"/>
</dbReference>
<dbReference type="AlphaFoldDB" id="A0A9P0QLD9"/>
<keyword evidence="4" id="KW-0067">ATP-binding</keyword>
<dbReference type="InterPro" id="IPR050187">
    <property type="entry name" value="Lipid_Phosphate_FormReg"/>
</dbReference>
<keyword evidence="3 6" id="KW-0418">Kinase</keyword>
<dbReference type="OrthoDB" id="3853857at2759"/>
<protein>
    <submittedName>
        <fullName evidence="6">Sphingoid long chain base kinase 4</fullName>
    </submittedName>
</protein>
<dbReference type="Pfam" id="PF00781">
    <property type="entry name" value="DAGK_cat"/>
    <property type="match status" value="1"/>
</dbReference>
<comment type="caution">
    <text evidence="6">The sequence shown here is derived from an EMBL/GenBank/DDBJ whole genome shotgun (WGS) entry which is preliminary data.</text>
</comment>
<name>A0A9P0QLD9_9ASCO</name>
<dbReference type="PANTHER" id="PTHR12358">
    <property type="entry name" value="SPHINGOSINE KINASE"/>
    <property type="match status" value="1"/>
</dbReference>
<evidence type="ECO:0000256" key="4">
    <source>
        <dbReference type="ARBA" id="ARBA00022840"/>
    </source>
</evidence>
<dbReference type="EMBL" id="CAKXYY010000002">
    <property type="protein sequence ID" value="CAH2350799.1"/>
    <property type="molecule type" value="Genomic_DNA"/>
</dbReference>
<dbReference type="GO" id="GO:0046512">
    <property type="term" value="P:sphingosine biosynthetic process"/>
    <property type="evidence" value="ECO:0007669"/>
    <property type="project" value="TreeGrafter"/>
</dbReference>
<feature type="domain" description="DAGKc" evidence="5">
    <location>
        <begin position="136"/>
        <end position="276"/>
    </location>
</feature>
<dbReference type="InterPro" id="IPR017438">
    <property type="entry name" value="ATP-NAD_kinase_N"/>
</dbReference>
<keyword evidence="7" id="KW-1185">Reference proteome</keyword>
<keyword evidence="2" id="KW-0547">Nucleotide-binding</keyword>
<evidence type="ECO:0000256" key="1">
    <source>
        <dbReference type="ARBA" id="ARBA00022679"/>
    </source>
</evidence>
<dbReference type="GO" id="GO:0005737">
    <property type="term" value="C:cytoplasm"/>
    <property type="evidence" value="ECO:0007669"/>
    <property type="project" value="TreeGrafter"/>
</dbReference>
<dbReference type="SMART" id="SM00046">
    <property type="entry name" value="DAGKc"/>
    <property type="match status" value="1"/>
</dbReference>
<dbReference type="Gene3D" id="3.40.50.10330">
    <property type="entry name" value="Probable inorganic polyphosphate/atp-NAD kinase, domain 1"/>
    <property type="match status" value="1"/>
</dbReference>
<dbReference type="Proteomes" id="UP000837801">
    <property type="component" value="Unassembled WGS sequence"/>
</dbReference>
<sequence length="519" mass="57282">MSSERLIHTPKLVLSGSITKHGIEILDQLESSKASAQSSLLSFCLPFNPYRTSLNKNFLPFDEIIWCQLSSTADSLGGQPIMDVTYVDPKASPVRPNQVSIQIKNSKDSISQLSNNDSQETDLSQLILSKAYKAHKVSPSILVVINPHGGQGKAIEIYENQILPILRAANVTVQYMETKYHEHAVDIARELDVSRYDIIACCSGDGIPHQIINGFYERPDRGLSAFDNIAVTQLPCGSGNALTLSTYGSNDAALSTFLMLKAEPTKLDLMAVSQGSRPTKLSFLSQCFGIIADSDIGTEHLRWMGSIRFELGVVKKVLSRATYPCDIYVDYIAENKNDLEDHFNKHNAKDALTTESISSSSKKGLFKSIVPSDLELRGAPLNEEPPINWVKLPNSVTKNLSIFYVGKMPYISSDTQFFPAALPNDASMDMVVTDINTSIMETTKILLSIDKGLHVHSDKVLHAKIRNYRLVPRLKSTKDHYISIDGESFPFEPLQVEILPGILTALLPNGSFVETSFAK</sequence>
<accession>A0A9P0QLD9</accession>
<dbReference type="Pfam" id="PF19279">
    <property type="entry name" value="YegS_C"/>
    <property type="match status" value="1"/>
</dbReference>
<evidence type="ECO:0000256" key="3">
    <source>
        <dbReference type="ARBA" id="ARBA00022777"/>
    </source>
</evidence>
<dbReference type="PANTHER" id="PTHR12358:SF31">
    <property type="entry name" value="ACYLGLYCEROL KINASE, MITOCHONDRIAL"/>
    <property type="match status" value="1"/>
</dbReference>
<dbReference type="GO" id="GO:0001727">
    <property type="term" value="F:lipid kinase activity"/>
    <property type="evidence" value="ECO:0007669"/>
    <property type="project" value="TreeGrafter"/>
</dbReference>
<evidence type="ECO:0000259" key="5">
    <source>
        <dbReference type="PROSITE" id="PS50146"/>
    </source>
</evidence>
<gene>
    <name evidence="6" type="ORF">CLIB1423_02S05446</name>
</gene>
<evidence type="ECO:0000313" key="7">
    <source>
        <dbReference type="Proteomes" id="UP000837801"/>
    </source>
</evidence>
<evidence type="ECO:0000256" key="2">
    <source>
        <dbReference type="ARBA" id="ARBA00022741"/>
    </source>
</evidence>
<dbReference type="SUPFAM" id="SSF111331">
    <property type="entry name" value="NAD kinase/diacylglycerol kinase-like"/>
    <property type="match status" value="1"/>
</dbReference>
<dbReference type="PROSITE" id="PS50146">
    <property type="entry name" value="DAGK"/>
    <property type="match status" value="1"/>
</dbReference>
<proteinExistence type="predicted"/>
<dbReference type="GO" id="GO:0016020">
    <property type="term" value="C:membrane"/>
    <property type="evidence" value="ECO:0007669"/>
    <property type="project" value="TreeGrafter"/>
</dbReference>
<reference evidence="6" key="1">
    <citation type="submission" date="2022-03" db="EMBL/GenBank/DDBJ databases">
        <authorList>
            <person name="Legras J.-L."/>
            <person name="Devillers H."/>
            <person name="Grondin C."/>
        </authorList>
    </citation>
    <scope>NUCLEOTIDE SEQUENCE</scope>
    <source>
        <strain evidence="6">CLIB 1423</strain>
    </source>
</reference>
<dbReference type="GO" id="GO:0005524">
    <property type="term" value="F:ATP binding"/>
    <property type="evidence" value="ECO:0007669"/>
    <property type="project" value="UniProtKB-KW"/>
</dbReference>
<dbReference type="InterPro" id="IPR016064">
    <property type="entry name" value="NAD/diacylglycerol_kinase_sf"/>
</dbReference>
<dbReference type="InterPro" id="IPR045540">
    <property type="entry name" value="YegS/DAGK_C"/>
</dbReference>
<organism evidence="6 7">
    <name type="scientific">[Candida] railenensis</name>
    <dbReference type="NCBI Taxonomy" id="45579"/>
    <lineage>
        <taxon>Eukaryota</taxon>
        <taxon>Fungi</taxon>
        <taxon>Dikarya</taxon>
        <taxon>Ascomycota</taxon>
        <taxon>Saccharomycotina</taxon>
        <taxon>Pichiomycetes</taxon>
        <taxon>Debaryomycetaceae</taxon>
        <taxon>Kurtzmaniella</taxon>
    </lineage>
</organism>